<dbReference type="RefSeq" id="XP_031388874.1">
    <property type="nucleotide sequence ID" value="XM_031533014.1"/>
</dbReference>
<dbReference type="RefSeq" id="XP_031388876.1">
    <property type="nucleotide sequence ID" value="XM_031533016.1"/>
</dbReference>
<dbReference type="SUPFAM" id="SSF52058">
    <property type="entry name" value="L domain-like"/>
    <property type="match status" value="1"/>
</dbReference>
<dbReference type="InterPro" id="IPR042197">
    <property type="entry name" value="Apaf_helical"/>
</dbReference>
<keyword evidence="5" id="KW-0547">Nucleotide-binding</keyword>
<reference evidence="13" key="1">
    <citation type="journal article" date="2020" name="Plant Biotechnol. J.">
        <title>The pomegranate (Punica granatum L.) draft genome dissects genetic divergence between soft- and hard-seeded cultivars.</title>
        <authorList>
            <person name="Luo X."/>
            <person name="Li H."/>
            <person name="Wu Z."/>
            <person name="Yao W."/>
            <person name="Zhao P."/>
            <person name="Cao D."/>
            <person name="Yu H."/>
            <person name="Li K."/>
            <person name="Poudel K."/>
            <person name="Zhao D."/>
            <person name="Zhang F."/>
            <person name="Xia X."/>
            <person name="Chen L."/>
            <person name="Wang Q."/>
            <person name="Jing D."/>
            <person name="Cao S."/>
        </authorList>
    </citation>
    <scope>NUCLEOTIDE SEQUENCE [LARGE SCALE GENOMIC DNA]</scope>
</reference>
<dbReference type="RefSeq" id="XP_031388870.1">
    <property type="nucleotide sequence ID" value="XM_031533010.1"/>
</dbReference>
<dbReference type="Gene3D" id="3.80.10.10">
    <property type="entry name" value="Ribonuclease Inhibitor"/>
    <property type="match status" value="2"/>
</dbReference>
<dbReference type="PANTHER" id="PTHR33463:SF183">
    <property type="entry name" value="NB-ARC DOMAIN DISEASE RESISTANCE PROTEIN"/>
    <property type="match status" value="1"/>
</dbReference>
<dbReference type="Pfam" id="PF13855">
    <property type="entry name" value="LRR_8"/>
    <property type="match status" value="1"/>
</dbReference>
<dbReference type="InterPro" id="IPR027417">
    <property type="entry name" value="P-loop_NTPase"/>
</dbReference>
<evidence type="ECO:0000256" key="5">
    <source>
        <dbReference type="ARBA" id="ARBA00022741"/>
    </source>
</evidence>
<dbReference type="Gene3D" id="1.10.10.10">
    <property type="entry name" value="Winged helix-like DNA-binding domain superfamily/Winged helix DNA-binding domain"/>
    <property type="match status" value="1"/>
</dbReference>
<dbReference type="OrthoDB" id="6161812at2759"/>
<dbReference type="FunFam" id="3.40.50.300:FF:001091">
    <property type="entry name" value="Probable disease resistance protein At1g61300"/>
    <property type="match status" value="1"/>
</dbReference>
<evidence type="ECO:0000256" key="8">
    <source>
        <dbReference type="ARBA" id="ARBA00022833"/>
    </source>
</evidence>
<dbReference type="InterPro" id="IPR001611">
    <property type="entry name" value="Leu-rich_rpt"/>
</dbReference>
<proteinExistence type="inferred from homology"/>
<feature type="region of interest" description="Disordered" evidence="11">
    <location>
        <begin position="946"/>
        <end position="972"/>
    </location>
</feature>
<keyword evidence="3" id="KW-0479">Metal-binding</keyword>
<feature type="compositionally biased region" description="Basic and acidic residues" evidence="11">
    <location>
        <begin position="959"/>
        <end position="972"/>
    </location>
</feature>
<dbReference type="RefSeq" id="XP_031388869.1">
    <property type="nucleotide sequence ID" value="XM_031533009.1"/>
</dbReference>
<dbReference type="SUPFAM" id="SSF52540">
    <property type="entry name" value="P-loop containing nucleoside triphosphate hydrolases"/>
    <property type="match status" value="1"/>
</dbReference>
<dbReference type="InterPro" id="IPR036388">
    <property type="entry name" value="WH-like_DNA-bd_sf"/>
</dbReference>
<feature type="domain" description="BED-type" evidence="12">
    <location>
        <begin position="3"/>
        <end position="63"/>
    </location>
</feature>
<evidence type="ECO:0000259" key="12">
    <source>
        <dbReference type="PROSITE" id="PS50808"/>
    </source>
</evidence>
<keyword evidence="2" id="KW-0433">Leucine-rich repeat</keyword>
<keyword evidence="6 10" id="KW-0863">Zinc-finger</keyword>
<dbReference type="Pfam" id="PF23247">
    <property type="entry name" value="LRR_RPS2"/>
    <property type="match status" value="1"/>
</dbReference>
<dbReference type="InterPro" id="IPR050905">
    <property type="entry name" value="Plant_NBS-LRR"/>
</dbReference>
<evidence type="ECO:0000313" key="19">
    <source>
        <dbReference type="RefSeq" id="XP_031388873.1"/>
    </source>
</evidence>
<dbReference type="Gene3D" id="3.40.50.300">
    <property type="entry name" value="P-loop containing nucleotide triphosphate hydrolases"/>
    <property type="match status" value="1"/>
</dbReference>
<dbReference type="RefSeq" id="XP_031388872.1">
    <property type="nucleotide sequence ID" value="XM_031533012.1"/>
</dbReference>
<organism evidence="13 15">
    <name type="scientific">Punica granatum</name>
    <name type="common">Pomegranate</name>
    <dbReference type="NCBI Taxonomy" id="22663"/>
    <lineage>
        <taxon>Eukaryota</taxon>
        <taxon>Viridiplantae</taxon>
        <taxon>Streptophyta</taxon>
        <taxon>Embryophyta</taxon>
        <taxon>Tracheophyta</taxon>
        <taxon>Spermatophyta</taxon>
        <taxon>Magnoliopsida</taxon>
        <taxon>eudicotyledons</taxon>
        <taxon>Gunneridae</taxon>
        <taxon>Pentapetalae</taxon>
        <taxon>rosids</taxon>
        <taxon>malvids</taxon>
        <taxon>Myrtales</taxon>
        <taxon>Lythraceae</taxon>
        <taxon>Punica</taxon>
    </lineage>
</organism>
<keyword evidence="4" id="KW-0677">Repeat</keyword>
<dbReference type="GO" id="GO:0043531">
    <property type="term" value="F:ADP binding"/>
    <property type="evidence" value="ECO:0007669"/>
    <property type="project" value="InterPro"/>
</dbReference>
<accession>A0A6P8DC95</accession>
<dbReference type="GO" id="GO:0003677">
    <property type="term" value="F:DNA binding"/>
    <property type="evidence" value="ECO:0007669"/>
    <property type="project" value="InterPro"/>
</dbReference>
<dbReference type="InterPro" id="IPR002182">
    <property type="entry name" value="NB-ARC"/>
</dbReference>
<dbReference type="GO" id="GO:0005524">
    <property type="term" value="F:ATP binding"/>
    <property type="evidence" value="ECO:0007669"/>
    <property type="project" value="UniProtKB-KW"/>
</dbReference>
<dbReference type="InterPro" id="IPR003591">
    <property type="entry name" value="Leu-rich_rpt_typical-subtyp"/>
</dbReference>
<dbReference type="Proteomes" id="UP000515151">
    <property type="component" value="Chromosome 3"/>
</dbReference>
<dbReference type="Pfam" id="PF23559">
    <property type="entry name" value="WHD_DRP"/>
    <property type="match status" value="1"/>
</dbReference>
<dbReference type="InterPro" id="IPR003656">
    <property type="entry name" value="Znf_BED"/>
</dbReference>
<keyword evidence="7" id="KW-0611">Plant defense</keyword>
<dbReference type="Pfam" id="PF00931">
    <property type="entry name" value="NB-ARC"/>
    <property type="match status" value="1"/>
</dbReference>
<evidence type="ECO:0000256" key="7">
    <source>
        <dbReference type="ARBA" id="ARBA00022821"/>
    </source>
</evidence>
<evidence type="ECO:0000256" key="3">
    <source>
        <dbReference type="ARBA" id="ARBA00022723"/>
    </source>
</evidence>
<evidence type="ECO:0000313" key="21">
    <source>
        <dbReference type="RefSeq" id="XP_031388875.1"/>
    </source>
</evidence>
<dbReference type="RefSeq" id="XP_031388867.1">
    <property type="nucleotide sequence ID" value="XM_031533007.1"/>
</dbReference>
<dbReference type="PANTHER" id="PTHR33463">
    <property type="entry name" value="NB-ARC DOMAIN-CONTAINING PROTEIN-RELATED"/>
    <property type="match status" value="1"/>
</dbReference>
<evidence type="ECO:0000256" key="9">
    <source>
        <dbReference type="ARBA" id="ARBA00022840"/>
    </source>
</evidence>
<evidence type="ECO:0000256" key="1">
    <source>
        <dbReference type="ARBA" id="ARBA00008894"/>
    </source>
</evidence>
<dbReference type="InterPro" id="IPR032675">
    <property type="entry name" value="LRR_dom_sf"/>
</dbReference>
<dbReference type="InterPro" id="IPR057135">
    <property type="entry name" value="At4g27190-like_LRR"/>
</dbReference>
<keyword evidence="8" id="KW-0862">Zinc</keyword>
<dbReference type="InterPro" id="IPR058922">
    <property type="entry name" value="WHD_DRP"/>
</dbReference>
<evidence type="ECO:0000313" key="20">
    <source>
        <dbReference type="RefSeq" id="XP_031388874.1"/>
    </source>
</evidence>
<evidence type="ECO:0000256" key="2">
    <source>
        <dbReference type="ARBA" id="ARBA00022614"/>
    </source>
</evidence>
<dbReference type="AlphaFoldDB" id="A0A6P8DC95"/>
<evidence type="ECO:0000313" key="15">
    <source>
        <dbReference type="RefSeq" id="XP_031388868.1"/>
    </source>
</evidence>
<evidence type="ECO:0000313" key="22">
    <source>
        <dbReference type="RefSeq" id="XP_031388876.1"/>
    </source>
</evidence>
<dbReference type="FunFam" id="1.10.10.10:FF:000322">
    <property type="entry name" value="Probable disease resistance protein At1g63360"/>
    <property type="match status" value="1"/>
</dbReference>
<dbReference type="GO" id="GO:0008270">
    <property type="term" value="F:zinc ion binding"/>
    <property type="evidence" value="ECO:0007669"/>
    <property type="project" value="UniProtKB-KW"/>
</dbReference>
<dbReference type="GO" id="GO:0006952">
    <property type="term" value="P:defense response"/>
    <property type="evidence" value="ECO:0007669"/>
    <property type="project" value="UniProtKB-KW"/>
</dbReference>
<evidence type="ECO:0000313" key="14">
    <source>
        <dbReference type="RefSeq" id="XP_031388867.1"/>
    </source>
</evidence>
<dbReference type="SMART" id="SM00369">
    <property type="entry name" value="LRR_TYP"/>
    <property type="match status" value="3"/>
</dbReference>
<name>A0A6P8DC95_PUNGR</name>
<evidence type="ECO:0000256" key="11">
    <source>
        <dbReference type="SAM" id="MobiDB-lite"/>
    </source>
</evidence>
<evidence type="ECO:0000256" key="6">
    <source>
        <dbReference type="ARBA" id="ARBA00022771"/>
    </source>
</evidence>
<dbReference type="PROSITE" id="PS50808">
    <property type="entry name" value="ZF_BED"/>
    <property type="match status" value="1"/>
</dbReference>
<dbReference type="PRINTS" id="PR00364">
    <property type="entry name" value="DISEASERSIST"/>
</dbReference>
<evidence type="ECO:0000313" key="17">
    <source>
        <dbReference type="RefSeq" id="XP_031388870.1"/>
    </source>
</evidence>
<comment type="similarity">
    <text evidence="1">Belongs to the disease resistance NB-LRR family.</text>
</comment>
<evidence type="ECO:0000313" key="16">
    <source>
        <dbReference type="RefSeq" id="XP_031388869.1"/>
    </source>
</evidence>
<sequence>MGKPRDKFWDHAEVMPNEGEAKDRWKCRFCHKLFSGGASRIKAHLGKVEGKGIKVCESEVDEATMKEANEALEKSTKRRKVDAGTNSAQVNPQQMVADLRITLPFASRDNLDDISNSHSIFGDSSANLLREVCGGAEVEGPSNAHVYNNERSSIPCSSFVTEAADRSRWPEHNTPQLEDLPPLQEDQCSSYVHELQVENANALPLEFQTVQPYVPTLLPENVQPSLPKSTRNVLPRVILEVNSYGDNPVQDEPDLIVEDREANSIMLEQTNHFDQMRIDPDPNNEDNGDDAFVLPSSASNSFARETAQCHMLAPKLVGRERIVDELWYYLMTNDILCIGVYGMGGVGKTTTMKHLYNKIQGSATFENVFWVTVSKDCSIHELQNKIARALMVPDLFKDVDEGMRPTLLFNHLSKKKKCLVILDDMWRHFELADVGIPVKRDGVHLVLTTRYRDVCEKMLCQAKIGVRPLSNEAAWALFVETLGSDLPPRRKLIAEDIAKECKGLPLAIVVMAGSMRGEFEDHVWEATLENLKRPGVLEQCMKESVFPILVHSYNRLDKNKQLCFLTCALYPEDWLIPRRELIELFIDEGAIHEDRRRKMYNEGHRLLDELEKACLLEACSAGARRVMMHDVIRDMALHIMNANNAPCMVKSGLGLEDVPDDEEWLPNLQKVSLMRNGIEAIPPSISPNCPQLATLLLSDCSRLRKISKRFFQRMQGLKVIDLRGTSITKVPKSVMNLEKLNALILNLCSHLSRIPSLAKLTSLRKLDLRGCVNIKEVPNGLGMLVNLTYLYLTGTRIKRIPDGVICKLKKLQYLEADNIAVKGEEVGKLRKLELLRCRFENVNELNEYTLLVITIESYSLVITARSVTRAYRARIDDDYFNFFNRDKVIIMGEGEYKIGETCHLLRDVKALLIRGYGGGWNISSFMGLEELEVLWIKGCDEVSALGGSGGQPGEPEGQLEERTSSSPPEDHCPNLKVLQISRCPKLKHLLVPRHSCNMYLKKLEKLVIYDCEELESIIDEEESLTSSTSPLPPDAFSQLQSIEIVNCPKMKKVLTLELFMLLPKLHTIIVSNCKEMKEVIGGQELDHGATRSLFLSPVPAAYPGDQLSTRKLTLELYRLEELESICSWTGLRDLIHVIKIHECPKLKRIEMLDDASPPLSLKKIVLTVEVDGNREKRWWESLEWVHPEAKTTLEPYVFVDSVDGNIPLQECRS</sequence>
<dbReference type="GeneID" id="116201682"/>
<evidence type="ECO:0000256" key="4">
    <source>
        <dbReference type="ARBA" id="ARBA00022737"/>
    </source>
</evidence>
<dbReference type="RefSeq" id="XP_031388868.1">
    <property type="nucleotide sequence ID" value="XM_031533008.1"/>
</dbReference>
<reference evidence="14 15" key="2">
    <citation type="submission" date="2025-04" db="UniProtKB">
        <authorList>
            <consortium name="RefSeq"/>
        </authorList>
    </citation>
    <scope>IDENTIFICATION</scope>
    <source>
        <tissue evidence="14 15">Leaf</tissue>
    </source>
</reference>
<dbReference type="Gene3D" id="1.10.8.430">
    <property type="entry name" value="Helical domain of apoptotic protease-activating factors"/>
    <property type="match status" value="1"/>
</dbReference>
<protein>
    <submittedName>
        <fullName evidence="14 15">Probable disease resistance protein At4g27220</fullName>
    </submittedName>
</protein>
<keyword evidence="9" id="KW-0067">ATP-binding</keyword>
<evidence type="ECO:0000256" key="10">
    <source>
        <dbReference type="PROSITE-ProRule" id="PRU00027"/>
    </source>
</evidence>
<dbReference type="RefSeq" id="XP_031388875.1">
    <property type="nucleotide sequence ID" value="XM_031533015.1"/>
</dbReference>
<dbReference type="RefSeq" id="XP_031388873.1">
    <property type="nucleotide sequence ID" value="XM_031533013.1"/>
</dbReference>
<evidence type="ECO:0000313" key="13">
    <source>
        <dbReference type="Proteomes" id="UP000515151"/>
    </source>
</evidence>
<gene>
    <name evidence="14 15 16 17 18 19 20 21 22" type="primary">LOC116201682</name>
</gene>
<keyword evidence="13" id="KW-1185">Reference proteome</keyword>
<evidence type="ECO:0000313" key="18">
    <source>
        <dbReference type="RefSeq" id="XP_031388872.1"/>
    </source>
</evidence>